<name>A0A8T1Y8F6_9BRAS</name>
<keyword evidence="3" id="KW-1185">Reference proteome</keyword>
<dbReference type="Proteomes" id="UP000694240">
    <property type="component" value="Chromosome 12"/>
</dbReference>
<protein>
    <submittedName>
        <fullName evidence="2">Uncharacterized protein</fullName>
    </submittedName>
</protein>
<dbReference type="EMBL" id="JAEFBK010000012">
    <property type="protein sequence ID" value="KAG7543435.1"/>
    <property type="molecule type" value="Genomic_DNA"/>
</dbReference>
<feature type="region of interest" description="Disordered" evidence="1">
    <location>
        <begin position="92"/>
        <end position="119"/>
    </location>
</feature>
<dbReference type="AlphaFoldDB" id="A0A8T1Y8F6"/>
<gene>
    <name evidence="2" type="ORF">ISN45_Aa07g033530</name>
</gene>
<evidence type="ECO:0000313" key="3">
    <source>
        <dbReference type="Proteomes" id="UP000694240"/>
    </source>
</evidence>
<accession>A0A8T1Y8F6</accession>
<sequence length="163" mass="19211">RYVKSNHTKARTCRYQPRNKLNKWADSIIKSIMSIADLTARDPYRLPTTVPDALTWSLKQLVLTNDDFHRTSLGIHQQHDHLESFDRARNHHHRAQFEDDRDNPPGERDASYRPVTHQNQVLLKNSTQDRQLELGQRTHSKTNHEEAFESRYQLLIQILHSSL</sequence>
<evidence type="ECO:0000256" key="1">
    <source>
        <dbReference type="SAM" id="MobiDB-lite"/>
    </source>
</evidence>
<feature type="non-terminal residue" evidence="2">
    <location>
        <position position="1"/>
    </location>
</feature>
<organism evidence="2 3">
    <name type="scientific">Arabidopsis thaliana x Arabidopsis arenosa</name>
    <dbReference type="NCBI Taxonomy" id="1240361"/>
    <lineage>
        <taxon>Eukaryota</taxon>
        <taxon>Viridiplantae</taxon>
        <taxon>Streptophyta</taxon>
        <taxon>Embryophyta</taxon>
        <taxon>Tracheophyta</taxon>
        <taxon>Spermatophyta</taxon>
        <taxon>Magnoliopsida</taxon>
        <taxon>eudicotyledons</taxon>
        <taxon>Gunneridae</taxon>
        <taxon>Pentapetalae</taxon>
        <taxon>rosids</taxon>
        <taxon>malvids</taxon>
        <taxon>Brassicales</taxon>
        <taxon>Brassicaceae</taxon>
        <taxon>Camelineae</taxon>
        <taxon>Arabidopsis</taxon>
    </lineage>
</organism>
<feature type="compositionally biased region" description="Basic and acidic residues" evidence="1">
    <location>
        <begin position="95"/>
        <end position="111"/>
    </location>
</feature>
<feature type="non-terminal residue" evidence="2">
    <location>
        <position position="163"/>
    </location>
</feature>
<proteinExistence type="predicted"/>
<evidence type="ECO:0000313" key="2">
    <source>
        <dbReference type="EMBL" id="KAG7543435.1"/>
    </source>
</evidence>
<reference evidence="2 3" key="1">
    <citation type="submission" date="2020-12" db="EMBL/GenBank/DDBJ databases">
        <title>Concerted genomic and epigenomic changes stabilize Arabidopsis allopolyploids.</title>
        <authorList>
            <person name="Chen Z."/>
        </authorList>
    </citation>
    <scope>NUCLEOTIDE SEQUENCE [LARGE SCALE GENOMIC DNA]</scope>
    <source>
        <strain evidence="2">Allo738</strain>
        <tissue evidence="2">Leaf</tissue>
    </source>
</reference>
<comment type="caution">
    <text evidence="2">The sequence shown here is derived from an EMBL/GenBank/DDBJ whole genome shotgun (WGS) entry which is preliminary data.</text>
</comment>